<protein>
    <recommendedName>
        <fullName evidence="5">Chromosome partition protein Smc</fullName>
    </recommendedName>
</protein>
<dbReference type="RefSeq" id="WP_062709353.1">
    <property type="nucleotide sequence ID" value="NZ_CAWRCI010000018.1"/>
</dbReference>
<keyword evidence="4" id="KW-1185">Reference proteome</keyword>
<gene>
    <name evidence="3" type="ORF">GMA8713_02246</name>
</gene>
<dbReference type="Proteomes" id="UP000073601">
    <property type="component" value="Unassembled WGS sequence"/>
</dbReference>
<name>A0A128F6U8_9GAMM</name>
<feature type="coiled-coil region" evidence="1">
    <location>
        <begin position="344"/>
        <end position="378"/>
    </location>
</feature>
<dbReference type="EMBL" id="FIZY01000018">
    <property type="protein sequence ID" value="CZF82502.1"/>
    <property type="molecule type" value="Genomic_DNA"/>
</dbReference>
<reference evidence="4" key="1">
    <citation type="submission" date="2016-02" db="EMBL/GenBank/DDBJ databases">
        <authorList>
            <person name="Rodrigo-Torres Lidia"/>
            <person name="Arahal R.David."/>
        </authorList>
    </citation>
    <scope>NUCLEOTIDE SEQUENCE [LARGE SCALE GENOMIC DNA]</scope>
    <source>
        <strain evidence="4">CECT 8713</strain>
    </source>
</reference>
<sequence length="415" mass="46251">MNKFNAVFCAVAFASLLNACQSTSEPRQVTAETNTPTQESQNTLKIYKASKADYESWLAKMEESKSLRLYDDDLVDDLFDAWDDAVDVYEDFASNPAKATEDYSLFSDGTYAEIFDKRLSKVDGLFDQLQTLKTTADSLLAESIAEMAYLGEIGADELYASRYNRLASDYRKLFAYVADNDIDDAQVKQVVFLENAKKLEIAVVLKTHVEPLKNQITLLRREGFKSVAPISFTKSEASLEQAVASVNANPRDIDAINAAVAAVQFEIDHVKHIGQEVKRFRNVDNGKFEPLILELENRLHAIAQALEGLDLRNQPMQQQALVLEEKAQMLNTALTSKPDVDPQLAKLMSELDKVQSDLSMSQQEKASLTAQVTTLEEQNSKNEGLIDDLKMVIDTIKPKGDSSVTEVSAEPIDRL</sequence>
<feature type="chain" id="PRO_5007282091" description="Chromosome partition protein Smc" evidence="2">
    <location>
        <begin position="25"/>
        <end position="415"/>
    </location>
</feature>
<dbReference type="OrthoDB" id="5901624at2"/>
<keyword evidence="1" id="KW-0175">Coiled coil</keyword>
<feature type="signal peptide" evidence="2">
    <location>
        <begin position="1"/>
        <end position="24"/>
    </location>
</feature>
<proteinExistence type="predicted"/>
<dbReference type="AlphaFoldDB" id="A0A128F6U8"/>
<keyword evidence="2" id="KW-0732">Signal</keyword>
<evidence type="ECO:0000313" key="3">
    <source>
        <dbReference type="EMBL" id="CZF82502.1"/>
    </source>
</evidence>
<evidence type="ECO:0000256" key="1">
    <source>
        <dbReference type="SAM" id="Coils"/>
    </source>
</evidence>
<evidence type="ECO:0000313" key="4">
    <source>
        <dbReference type="Proteomes" id="UP000073601"/>
    </source>
</evidence>
<organism evidence="3 4">
    <name type="scientific">Grimontia marina</name>
    <dbReference type="NCBI Taxonomy" id="646534"/>
    <lineage>
        <taxon>Bacteria</taxon>
        <taxon>Pseudomonadati</taxon>
        <taxon>Pseudomonadota</taxon>
        <taxon>Gammaproteobacteria</taxon>
        <taxon>Vibrionales</taxon>
        <taxon>Vibrionaceae</taxon>
        <taxon>Grimontia</taxon>
    </lineage>
</organism>
<evidence type="ECO:0000256" key="2">
    <source>
        <dbReference type="SAM" id="SignalP"/>
    </source>
</evidence>
<accession>A0A128F6U8</accession>
<evidence type="ECO:0008006" key="5">
    <source>
        <dbReference type="Google" id="ProtNLM"/>
    </source>
</evidence>